<gene>
    <name evidence="1" type="ORF">GO485_29050</name>
</gene>
<dbReference type="EMBL" id="CP046904">
    <property type="protein sequence ID" value="QGZ42681.1"/>
    <property type="molecule type" value="Genomic_DNA"/>
</dbReference>
<proteinExistence type="predicted"/>
<organism evidence="1 2">
    <name type="scientific">Pseudoduganella flava</name>
    <dbReference type="NCBI Taxonomy" id="871742"/>
    <lineage>
        <taxon>Bacteria</taxon>
        <taxon>Pseudomonadati</taxon>
        <taxon>Pseudomonadota</taxon>
        <taxon>Betaproteobacteria</taxon>
        <taxon>Burkholderiales</taxon>
        <taxon>Oxalobacteraceae</taxon>
        <taxon>Telluria group</taxon>
        <taxon>Pseudoduganella</taxon>
    </lineage>
</organism>
<protein>
    <submittedName>
        <fullName evidence="1">Uncharacterized protein</fullName>
    </submittedName>
</protein>
<evidence type="ECO:0000313" key="1">
    <source>
        <dbReference type="EMBL" id="QGZ42681.1"/>
    </source>
</evidence>
<accession>A0ABX6FZX4</accession>
<dbReference type="Proteomes" id="UP000437862">
    <property type="component" value="Chromosome"/>
</dbReference>
<sequence>MDNTKNYTKADCGCAPNESCDICQGRPEPAAGADHLLPENIRALVMDLEAIAVGEASIPACDRDWVTWSGIIAKVIRHLGGSSAPAAGAGSIDVGPALEPARQEWEKQYTERFSTVPRQDEHHAFAEGFKAGLRATPAPVSAAPLTDEQYQEILRPILSRKGMQYYLNGDAITLDPSDYRAIIDRARASLPPSAGAPETAVVQRIRDMCNGATGNQIRAALDGMLSAGAPVSAAEQERIQDMRKLAEVIPGRNPDGVHLSPAGRERAAQVIASAAQPARQQEAEQASCKVCNGTRAIAGPIGDPPSECDACSDQSPADGQELPALPKPWRERVKLDALHDSYRTSESLRAAEAEIADWRALTMQRLDDLPRPLRVVRRSDMSVEVGFRSCAEASRFERAIAAKQAGKEGS</sequence>
<evidence type="ECO:0000313" key="2">
    <source>
        <dbReference type="Proteomes" id="UP000437862"/>
    </source>
</evidence>
<keyword evidence="2" id="KW-1185">Reference proteome</keyword>
<dbReference type="RefSeq" id="WP_145880199.1">
    <property type="nucleotide sequence ID" value="NZ_CP046904.1"/>
</dbReference>
<name>A0ABX6FZX4_9BURK</name>
<reference evidence="1 2" key="1">
    <citation type="submission" date="2019-12" db="EMBL/GenBank/DDBJ databases">
        <title>Draft Genome Sequences of Six Type Strains of the Genus Massilia.</title>
        <authorList>
            <person name="Miess H."/>
            <person name="Frediansyah A."/>
            <person name="Goeker M."/>
            <person name="Gross H."/>
        </authorList>
    </citation>
    <scope>NUCLEOTIDE SEQUENCE [LARGE SCALE GENOMIC DNA]</scope>
    <source>
        <strain evidence="1 2">DSM 26639</strain>
    </source>
</reference>